<keyword evidence="4 8" id="KW-0554">One-carbon metabolism</keyword>
<dbReference type="InterPro" id="IPR001796">
    <property type="entry name" value="DHFR_dom"/>
</dbReference>
<dbReference type="GO" id="GO:0046452">
    <property type="term" value="P:dihydrofolate metabolic process"/>
    <property type="evidence" value="ECO:0007669"/>
    <property type="project" value="TreeGrafter"/>
</dbReference>
<keyword evidence="11" id="KW-1185">Reference proteome</keyword>
<dbReference type="PIRSF" id="PIRSF000194">
    <property type="entry name" value="DHFR"/>
    <property type="match status" value="1"/>
</dbReference>
<comment type="catalytic activity">
    <reaction evidence="8">
        <text>(6S)-5,6,7,8-tetrahydrofolate + NADP(+) = 7,8-dihydrofolate + NADPH + H(+)</text>
        <dbReference type="Rhea" id="RHEA:15009"/>
        <dbReference type="ChEBI" id="CHEBI:15378"/>
        <dbReference type="ChEBI" id="CHEBI:57451"/>
        <dbReference type="ChEBI" id="CHEBI:57453"/>
        <dbReference type="ChEBI" id="CHEBI:57783"/>
        <dbReference type="ChEBI" id="CHEBI:58349"/>
        <dbReference type="EC" id="1.5.1.3"/>
    </reaction>
</comment>
<comment type="function">
    <text evidence="7 8">Key enzyme in folate metabolism. Catalyzes an essential reaction for de novo glycine and purine synthesis, and for DNA precursor synthesis.</text>
</comment>
<evidence type="ECO:0000256" key="2">
    <source>
        <dbReference type="ARBA" id="ARBA00009539"/>
    </source>
</evidence>
<dbReference type="PRINTS" id="PR00070">
    <property type="entry name" value="DHFR"/>
</dbReference>
<evidence type="ECO:0000256" key="3">
    <source>
        <dbReference type="ARBA" id="ARBA00012856"/>
    </source>
</evidence>
<dbReference type="GO" id="GO:0046655">
    <property type="term" value="P:folic acid metabolic process"/>
    <property type="evidence" value="ECO:0007669"/>
    <property type="project" value="TreeGrafter"/>
</dbReference>
<name>A0A6I2MPS7_9FLAO</name>
<keyword evidence="5 8" id="KW-0521">NADP</keyword>
<protein>
    <recommendedName>
        <fullName evidence="3 8">Dihydrofolate reductase</fullName>
        <ecNumber evidence="3 8">1.5.1.3</ecNumber>
    </recommendedName>
</protein>
<comment type="caution">
    <text evidence="10">The sequence shown here is derived from an EMBL/GenBank/DDBJ whole genome shotgun (WGS) entry which is preliminary data.</text>
</comment>
<dbReference type="FunFam" id="3.40.430.10:FF:000001">
    <property type="entry name" value="Dihydrofolate reductase"/>
    <property type="match status" value="1"/>
</dbReference>
<dbReference type="SUPFAM" id="SSF53597">
    <property type="entry name" value="Dihydrofolate reductase-like"/>
    <property type="match status" value="1"/>
</dbReference>
<accession>A0A6I2MPS7</accession>
<dbReference type="PANTHER" id="PTHR48069:SF3">
    <property type="entry name" value="DIHYDROFOLATE REDUCTASE"/>
    <property type="match status" value="1"/>
</dbReference>
<dbReference type="Proteomes" id="UP000443153">
    <property type="component" value="Unassembled WGS sequence"/>
</dbReference>
<dbReference type="UniPathway" id="UPA00077">
    <property type="reaction ID" value="UER00158"/>
</dbReference>
<dbReference type="InterPro" id="IPR012259">
    <property type="entry name" value="DHFR"/>
</dbReference>
<dbReference type="GO" id="GO:0046654">
    <property type="term" value="P:tetrahydrofolate biosynthetic process"/>
    <property type="evidence" value="ECO:0007669"/>
    <property type="project" value="UniProtKB-UniPathway"/>
</dbReference>
<comment type="pathway">
    <text evidence="1 8">Cofactor biosynthesis; tetrahydrofolate biosynthesis; 5,6,7,8-tetrahydrofolate from 7,8-dihydrofolate: step 1/1.</text>
</comment>
<evidence type="ECO:0000313" key="10">
    <source>
        <dbReference type="EMBL" id="MRX65841.1"/>
    </source>
</evidence>
<dbReference type="Pfam" id="PF00186">
    <property type="entry name" value="DHFR_1"/>
    <property type="match status" value="1"/>
</dbReference>
<dbReference type="InterPro" id="IPR024072">
    <property type="entry name" value="DHFR-like_dom_sf"/>
</dbReference>
<dbReference type="GO" id="GO:0006730">
    <property type="term" value="P:one-carbon metabolic process"/>
    <property type="evidence" value="ECO:0007669"/>
    <property type="project" value="UniProtKB-KW"/>
</dbReference>
<evidence type="ECO:0000313" key="11">
    <source>
        <dbReference type="Proteomes" id="UP000443153"/>
    </source>
</evidence>
<evidence type="ECO:0000256" key="4">
    <source>
        <dbReference type="ARBA" id="ARBA00022563"/>
    </source>
</evidence>
<evidence type="ECO:0000256" key="1">
    <source>
        <dbReference type="ARBA" id="ARBA00004903"/>
    </source>
</evidence>
<dbReference type="EC" id="1.5.1.3" evidence="3 8"/>
<evidence type="ECO:0000256" key="6">
    <source>
        <dbReference type="ARBA" id="ARBA00023002"/>
    </source>
</evidence>
<feature type="domain" description="DHFR" evidence="9">
    <location>
        <begin position="1"/>
        <end position="158"/>
    </location>
</feature>
<dbReference type="GO" id="GO:0004146">
    <property type="term" value="F:dihydrofolate reductase activity"/>
    <property type="evidence" value="ECO:0007669"/>
    <property type="project" value="UniProtKB-EC"/>
</dbReference>
<evidence type="ECO:0000256" key="7">
    <source>
        <dbReference type="ARBA" id="ARBA00025067"/>
    </source>
</evidence>
<dbReference type="CDD" id="cd00209">
    <property type="entry name" value="DHFR"/>
    <property type="match status" value="1"/>
</dbReference>
<comment type="similarity">
    <text evidence="2 8">Belongs to the dihydrofolate reductase family.</text>
</comment>
<dbReference type="GO" id="GO:0005829">
    <property type="term" value="C:cytosol"/>
    <property type="evidence" value="ECO:0007669"/>
    <property type="project" value="TreeGrafter"/>
</dbReference>
<dbReference type="AlphaFoldDB" id="A0A6I2MPS7"/>
<reference evidence="10 11" key="1">
    <citation type="submission" date="2019-11" db="EMBL/GenBank/DDBJ databases">
        <title>Maribacter lutea sp. nov., a marine bacterium isolated from intertidal sand.</title>
        <authorList>
            <person name="Liu A."/>
        </authorList>
    </citation>
    <scope>NUCLEOTIDE SEQUENCE [LARGE SCALE GENOMIC DNA]</scope>
    <source>
        <strain evidence="10 11">RZ05</strain>
    </source>
</reference>
<dbReference type="PANTHER" id="PTHR48069">
    <property type="entry name" value="DIHYDROFOLATE REDUCTASE"/>
    <property type="match status" value="1"/>
</dbReference>
<dbReference type="PROSITE" id="PS51330">
    <property type="entry name" value="DHFR_2"/>
    <property type="match status" value="1"/>
</dbReference>
<evidence type="ECO:0000256" key="8">
    <source>
        <dbReference type="PIRNR" id="PIRNR000194"/>
    </source>
</evidence>
<sequence length="159" mass="18634">MIAAVGENNALGKDNDLLWHLPDDFKRFKKLTTGHFIIMGRKTFESFPKPLPNRTHIIVTRDKNYTTDHDQCLVVHSLEDAIKLTHKDNSPFIIGGGEIYKQGEKFAEKLEITRVHSEFKADTFFPEIDETIWQLTESEFHPIDQKHKYAFTYLTYHRK</sequence>
<evidence type="ECO:0000256" key="5">
    <source>
        <dbReference type="ARBA" id="ARBA00022857"/>
    </source>
</evidence>
<dbReference type="GO" id="GO:0070401">
    <property type="term" value="F:NADP+ binding"/>
    <property type="evidence" value="ECO:0007669"/>
    <property type="project" value="UniProtKB-ARBA"/>
</dbReference>
<gene>
    <name evidence="10" type="ORF">GJ691_16940</name>
</gene>
<evidence type="ECO:0000259" key="9">
    <source>
        <dbReference type="PROSITE" id="PS51330"/>
    </source>
</evidence>
<dbReference type="EMBL" id="WKJH01000028">
    <property type="protein sequence ID" value="MRX65841.1"/>
    <property type="molecule type" value="Genomic_DNA"/>
</dbReference>
<organism evidence="10 11">
    <name type="scientific">Maribacter luteus</name>
    <dbReference type="NCBI Taxonomy" id="2594478"/>
    <lineage>
        <taxon>Bacteria</taxon>
        <taxon>Pseudomonadati</taxon>
        <taxon>Bacteroidota</taxon>
        <taxon>Flavobacteriia</taxon>
        <taxon>Flavobacteriales</taxon>
        <taxon>Flavobacteriaceae</taxon>
        <taxon>Maribacter</taxon>
    </lineage>
</organism>
<proteinExistence type="inferred from homology"/>
<keyword evidence="6 8" id="KW-0560">Oxidoreductase</keyword>
<dbReference type="Gene3D" id="3.40.430.10">
    <property type="entry name" value="Dihydrofolate Reductase, subunit A"/>
    <property type="match status" value="1"/>
</dbReference>